<dbReference type="SUPFAM" id="SSF51182">
    <property type="entry name" value="RmlC-like cupins"/>
    <property type="match status" value="1"/>
</dbReference>
<dbReference type="InterPro" id="IPR008778">
    <property type="entry name" value="Pirin_C_dom"/>
</dbReference>
<gene>
    <name evidence="6" type="ORF">O4J56_05905</name>
</gene>
<evidence type="ECO:0000256" key="3">
    <source>
        <dbReference type="SAM" id="MobiDB-lite"/>
    </source>
</evidence>
<proteinExistence type="inferred from homology"/>
<dbReference type="CDD" id="cd02909">
    <property type="entry name" value="cupin_pirin_N"/>
    <property type="match status" value="1"/>
</dbReference>
<dbReference type="Gene3D" id="2.60.120.10">
    <property type="entry name" value="Jelly Rolls"/>
    <property type="match status" value="1"/>
</dbReference>
<dbReference type="Pfam" id="PF02678">
    <property type="entry name" value="Pirin"/>
    <property type="match status" value="1"/>
</dbReference>
<reference evidence="6 7" key="1">
    <citation type="submission" date="2023-01" db="EMBL/GenBank/DDBJ databases">
        <title>Draft genome sequence of Nocardiopsis sp. RSe5-2 isolated from halophytes.</title>
        <authorList>
            <person name="Duangmal K."/>
            <person name="Chantavorakit T."/>
        </authorList>
    </citation>
    <scope>NUCLEOTIDE SEQUENCE [LARGE SCALE GENOMIC DNA]</scope>
    <source>
        <strain evidence="6 7">RSe5-2</strain>
    </source>
</reference>
<sequence>MSNVETRPSEQTVCAPGTVPGAPGPALAPAPPAAEPDIELLAPREVPLGGPRAMPVQRSLPNRERRMVGAWCFADFYGPTDVADGPGMQVPPHPHTGLQTVSWLLEGEVAHKDSLGSDRTVRPGELNLMTAGRGITHSERSPGDRPSILHGVQLWVAQPEADRDGPAAFDHHTDLPDLQSAAGTVRLIAGEMAGETSPARFFSPILGAEAVLVGDGPLRLPLEPEFEHAVLSLIGPVSAEGCDIPVGAMLYLGRGRGELALSGHRGSRALLIGGTPFEEDLVMFWNFVGRSHEEIVAAREAWEEERAAARADRPEADDGAPGPGRPGAGPLGAERFGTVPGDLGAPLPAPALPNAHLRPRPRYKRK</sequence>
<feature type="region of interest" description="Disordered" evidence="3">
    <location>
        <begin position="1"/>
        <end position="33"/>
    </location>
</feature>
<feature type="region of interest" description="Disordered" evidence="3">
    <location>
        <begin position="306"/>
        <end position="366"/>
    </location>
</feature>
<feature type="domain" description="Pirin C-terminal" evidence="5">
    <location>
        <begin position="216"/>
        <end position="306"/>
    </location>
</feature>
<feature type="compositionally biased region" description="Basic residues" evidence="3">
    <location>
        <begin position="357"/>
        <end position="366"/>
    </location>
</feature>
<dbReference type="InterPro" id="IPR012093">
    <property type="entry name" value="Pirin"/>
</dbReference>
<dbReference type="InterPro" id="IPR011051">
    <property type="entry name" value="RmlC_Cupin_sf"/>
</dbReference>
<evidence type="ECO:0000259" key="4">
    <source>
        <dbReference type="Pfam" id="PF02678"/>
    </source>
</evidence>
<comment type="caution">
    <text evidence="6">The sequence shown here is derived from an EMBL/GenBank/DDBJ whole genome shotgun (WGS) entry which is preliminary data.</text>
</comment>
<feature type="compositionally biased region" description="Polar residues" evidence="3">
    <location>
        <begin position="1"/>
        <end position="12"/>
    </location>
</feature>
<dbReference type="EMBL" id="JAQFWQ010000011">
    <property type="protein sequence ID" value="MDA2810166.1"/>
    <property type="molecule type" value="Genomic_DNA"/>
</dbReference>
<accession>A0ABT4TZQ1</accession>
<organism evidence="6 7">
    <name type="scientific">Nocardiopsis endophytica</name>
    <dbReference type="NCBI Taxonomy" id="3018445"/>
    <lineage>
        <taxon>Bacteria</taxon>
        <taxon>Bacillati</taxon>
        <taxon>Actinomycetota</taxon>
        <taxon>Actinomycetes</taxon>
        <taxon>Streptosporangiales</taxon>
        <taxon>Nocardiopsidaceae</taxon>
        <taxon>Nocardiopsis</taxon>
    </lineage>
</organism>
<evidence type="ECO:0000256" key="1">
    <source>
        <dbReference type="ARBA" id="ARBA00008416"/>
    </source>
</evidence>
<dbReference type="Pfam" id="PF05726">
    <property type="entry name" value="Pirin_C"/>
    <property type="match status" value="1"/>
</dbReference>
<dbReference type="InterPro" id="IPR014710">
    <property type="entry name" value="RmlC-like_jellyroll"/>
</dbReference>
<protein>
    <submittedName>
        <fullName evidence="6">Pirin family protein</fullName>
    </submittedName>
</protein>
<feature type="compositionally biased region" description="Basic and acidic residues" evidence="3">
    <location>
        <begin position="306"/>
        <end position="316"/>
    </location>
</feature>
<dbReference type="Proteomes" id="UP001527866">
    <property type="component" value="Unassembled WGS sequence"/>
</dbReference>
<evidence type="ECO:0000256" key="2">
    <source>
        <dbReference type="RuleBase" id="RU003457"/>
    </source>
</evidence>
<comment type="similarity">
    <text evidence="1 2">Belongs to the pirin family.</text>
</comment>
<feature type="compositionally biased region" description="Pro residues" evidence="3">
    <location>
        <begin position="22"/>
        <end position="33"/>
    </location>
</feature>
<keyword evidence="7" id="KW-1185">Reference proteome</keyword>
<feature type="domain" description="Pirin N-terminal" evidence="4">
    <location>
        <begin position="56"/>
        <end position="156"/>
    </location>
</feature>
<feature type="compositionally biased region" description="Gly residues" evidence="3">
    <location>
        <begin position="321"/>
        <end position="330"/>
    </location>
</feature>
<evidence type="ECO:0000259" key="5">
    <source>
        <dbReference type="Pfam" id="PF05726"/>
    </source>
</evidence>
<dbReference type="RefSeq" id="WP_270684152.1">
    <property type="nucleotide sequence ID" value="NZ_JAQFWQ010000011.1"/>
</dbReference>
<evidence type="ECO:0000313" key="7">
    <source>
        <dbReference type="Proteomes" id="UP001527866"/>
    </source>
</evidence>
<dbReference type="PANTHER" id="PTHR13903">
    <property type="entry name" value="PIRIN-RELATED"/>
    <property type="match status" value="1"/>
</dbReference>
<dbReference type="InterPro" id="IPR003829">
    <property type="entry name" value="Pirin_N_dom"/>
</dbReference>
<evidence type="ECO:0000313" key="6">
    <source>
        <dbReference type="EMBL" id="MDA2810166.1"/>
    </source>
</evidence>
<name>A0ABT4TZQ1_9ACTN</name>
<dbReference type="PANTHER" id="PTHR13903:SF8">
    <property type="entry name" value="PIRIN"/>
    <property type="match status" value="1"/>
</dbReference>